<dbReference type="PANTHER" id="PTHR31490:SF35">
    <property type="entry name" value="ENDO-1,4-BETA-XYLANASE"/>
    <property type="match status" value="1"/>
</dbReference>
<dbReference type="InterPro" id="IPR044846">
    <property type="entry name" value="GH10"/>
</dbReference>
<reference evidence="12" key="1">
    <citation type="journal article" date="2020" name="Stud. Mycol.">
        <title>101 Dothideomycetes genomes: a test case for predicting lifestyles and emergence of pathogens.</title>
        <authorList>
            <person name="Haridas S."/>
            <person name="Albert R."/>
            <person name="Binder M."/>
            <person name="Bloem J."/>
            <person name="Labutti K."/>
            <person name="Salamov A."/>
            <person name="Andreopoulos B."/>
            <person name="Baker S."/>
            <person name="Barry K."/>
            <person name="Bills G."/>
            <person name="Bluhm B."/>
            <person name="Cannon C."/>
            <person name="Castanera R."/>
            <person name="Culley D."/>
            <person name="Daum C."/>
            <person name="Ezra D."/>
            <person name="Gonzalez J."/>
            <person name="Henrissat B."/>
            <person name="Kuo A."/>
            <person name="Liang C."/>
            <person name="Lipzen A."/>
            <person name="Lutzoni F."/>
            <person name="Magnuson J."/>
            <person name="Mondo S."/>
            <person name="Nolan M."/>
            <person name="Ohm R."/>
            <person name="Pangilinan J."/>
            <person name="Park H.-J."/>
            <person name="Ramirez L."/>
            <person name="Alfaro M."/>
            <person name="Sun H."/>
            <person name="Tritt A."/>
            <person name="Yoshinaga Y."/>
            <person name="Zwiers L.-H."/>
            <person name="Turgeon B."/>
            <person name="Goodwin S."/>
            <person name="Spatafora J."/>
            <person name="Crous P."/>
            <person name="Grigoriev I."/>
        </authorList>
    </citation>
    <scope>NUCLEOTIDE SEQUENCE</scope>
    <source>
        <strain evidence="12">CBS 269.34</strain>
    </source>
</reference>
<feature type="non-terminal residue" evidence="12">
    <location>
        <position position="1"/>
    </location>
</feature>
<dbReference type="SMART" id="SM00633">
    <property type="entry name" value="Glyco_10"/>
    <property type="match status" value="1"/>
</dbReference>
<dbReference type="GO" id="GO:0031176">
    <property type="term" value="F:endo-1,4-beta-xylanase activity"/>
    <property type="evidence" value="ECO:0007669"/>
    <property type="project" value="UniProtKB-EC"/>
</dbReference>
<name>A0A6A6RGK2_9PEZI</name>
<proteinExistence type="inferred from homology"/>
<dbReference type="InterPro" id="IPR017853">
    <property type="entry name" value="GH"/>
</dbReference>
<keyword evidence="8 10" id="KW-0119">Carbohydrate metabolism</keyword>
<evidence type="ECO:0000256" key="1">
    <source>
        <dbReference type="ARBA" id="ARBA00000681"/>
    </source>
</evidence>
<dbReference type="Gene3D" id="3.20.20.80">
    <property type="entry name" value="Glycosidases"/>
    <property type="match status" value="1"/>
</dbReference>
<comment type="subcellular location">
    <subcellularLocation>
        <location evidence="2">Secreted</location>
    </subcellularLocation>
</comment>
<evidence type="ECO:0000313" key="12">
    <source>
        <dbReference type="EMBL" id="KAF2502577.1"/>
    </source>
</evidence>
<keyword evidence="6" id="KW-0858">Xylan degradation</keyword>
<keyword evidence="10" id="KW-0326">Glycosidase</keyword>
<gene>
    <name evidence="12" type="ORF">BU16DRAFT_448686</name>
</gene>
<dbReference type="Proteomes" id="UP000799750">
    <property type="component" value="Unassembled WGS sequence"/>
</dbReference>
<dbReference type="AlphaFoldDB" id="A0A6A6RGK2"/>
<dbReference type="PROSITE" id="PS51760">
    <property type="entry name" value="GH10_2"/>
    <property type="match status" value="1"/>
</dbReference>
<evidence type="ECO:0000256" key="7">
    <source>
        <dbReference type="ARBA" id="ARBA00022801"/>
    </source>
</evidence>
<dbReference type="SUPFAM" id="SSF51445">
    <property type="entry name" value="(Trans)glycosidases"/>
    <property type="match status" value="1"/>
</dbReference>
<evidence type="ECO:0000256" key="3">
    <source>
        <dbReference type="ARBA" id="ARBA00004851"/>
    </source>
</evidence>
<sequence>RLNDLAKEAGLLYLSTATDYLSLNNTTYMSIATDSHEFGQVTPANEQKWMYIEPSPNVFNYTNGDAIIRPAIAHHQIRRCHNFVWHSQLPEWVTGTSHTRSALLSIMENHIAHVMSHYSKQCYAWDVVNEAFNEDGTLRSAVWLDTIGPEYLELAFKFAAKYNDGKAKLYYNNYNIETGNNKSLAVAAMVKDFQSKGIQIDGVCLQSHFTAGSSPSYEQQMENMAQFVALGVETAITELNVRIELPTSKDKEVQQATNYANAVKACKDADGCIGVTVWDFYDPYSWVPAVFEGQGDATLWWGNFTKKEAYYAVADVLRE</sequence>
<dbReference type="Pfam" id="PF00331">
    <property type="entry name" value="Glyco_hydro_10"/>
    <property type="match status" value="1"/>
</dbReference>
<evidence type="ECO:0000313" key="13">
    <source>
        <dbReference type="Proteomes" id="UP000799750"/>
    </source>
</evidence>
<keyword evidence="7 10" id="KW-0378">Hydrolase</keyword>
<dbReference type="InterPro" id="IPR001000">
    <property type="entry name" value="GH10_dom"/>
</dbReference>
<evidence type="ECO:0000256" key="8">
    <source>
        <dbReference type="ARBA" id="ARBA00023277"/>
    </source>
</evidence>
<accession>A0A6A6RGK2</accession>
<evidence type="ECO:0000259" key="11">
    <source>
        <dbReference type="PROSITE" id="PS51760"/>
    </source>
</evidence>
<evidence type="ECO:0000256" key="5">
    <source>
        <dbReference type="ARBA" id="ARBA00022525"/>
    </source>
</evidence>
<dbReference type="OrthoDB" id="3055998at2759"/>
<evidence type="ECO:0000256" key="2">
    <source>
        <dbReference type="ARBA" id="ARBA00004613"/>
    </source>
</evidence>
<keyword evidence="13" id="KW-1185">Reference proteome</keyword>
<organism evidence="12 13">
    <name type="scientific">Lophium mytilinum</name>
    <dbReference type="NCBI Taxonomy" id="390894"/>
    <lineage>
        <taxon>Eukaryota</taxon>
        <taxon>Fungi</taxon>
        <taxon>Dikarya</taxon>
        <taxon>Ascomycota</taxon>
        <taxon>Pezizomycotina</taxon>
        <taxon>Dothideomycetes</taxon>
        <taxon>Pleosporomycetidae</taxon>
        <taxon>Mytilinidiales</taxon>
        <taxon>Mytilinidiaceae</taxon>
        <taxon>Lophium</taxon>
    </lineage>
</organism>
<evidence type="ECO:0000256" key="4">
    <source>
        <dbReference type="ARBA" id="ARBA00007495"/>
    </source>
</evidence>
<dbReference type="GO" id="GO:0045493">
    <property type="term" value="P:xylan catabolic process"/>
    <property type="evidence" value="ECO:0007669"/>
    <property type="project" value="UniProtKB-KW"/>
</dbReference>
<comment type="similarity">
    <text evidence="4 10">Belongs to the glycosyl hydrolase 10 (cellulase F) family.</text>
</comment>
<feature type="domain" description="GH10" evidence="11">
    <location>
        <begin position="1"/>
        <end position="316"/>
    </location>
</feature>
<evidence type="ECO:0000256" key="9">
    <source>
        <dbReference type="ARBA" id="ARBA00023326"/>
    </source>
</evidence>
<dbReference type="EMBL" id="MU004181">
    <property type="protein sequence ID" value="KAF2502577.1"/>
    <property type="molecule type" value="Genomic_DNA"/>
</dbReference>
<dbReference type="PANTHER" id="PTHR31490">
    <property type="entry name" value="GLYCOSYL HYDROLASE"/>
    <property type="match status" value="1"/>
</dbReference>
<dbReference type="GO" id="GO:0005576">
    <property type="term" value="C:extracellular region"/>
    <property type="evidence" value="ECO:0007669"/>
    <property type="project" value="UniProtKB-SubCell"/>
</dbReference>
<keyword evidence="5" id="KW-0964">Secreted</keyword>
<comment type="pathway">
    <text evidence="3">Glycan degradation; xylan degradation.</text>
</comment>
<evidence type="ECO:0000256" key="6">
    <source>
        <dbReference type="ARBA" id="ARBA00022651"/>
    </source>
</evidence>
<keyword evidence="9 10" id="KW-0624">Polysaccharide degradation</keyword>
<protein>
    <recommendedName>
        <fullName evidence="10">Beta-xylanase</fullName>
        <ecNumber evidence="10">3.2.1.8</ecNumber>
    </recommendedName>
</protein>
<evidence type="ECO:0000256" key="10">
    <source>
        <dbReference type="RuleBase" id="RU361174"/>
    </source>
</evidence>
<comment type="catalytic activity">
    <reaction evidence="1 10">
        <text>Endohydrolysis of (1-&gt;4)-beta-D-xylosidic linkages in xylans.</text>
        <dbReference type="EC" id="3.2.1.8"/>
    </reaction>
</comment>
<dbReference type="EC" id="3.2.1.8" evidence="10"/>
<dbReference type="PRINTS" id="PR00134">
    <property type="entry name" value="GLHYDRLASE10"/>
</dbReference>